<protein>
    <submittedName>
        <fullName evidence="2">Peroxisomal biogenesis factor 5-like</fullName>
    </submittedName>
</protein>
<name>A0A1A8JXU6_NOTKU</name>
<sequence length="98" mass="11084">FHVVLKRHNTFLSLIQSESYRSDGGVLLTVFGHFHSTINHNIRGIKLRHVSSNTSSKRSRASVGVANPDLLILQPKEPRQAEKSSHYNNPQQQQLLSE</sequence>
<evidence type="ECO:0000313" key="2">
    <source>
        <dbReference type="EMBL" id="SBR24204.1"/>
    </source>
</evidence>
<feature type="compositionally biased region" description="Basic and acidic residues" evidence="1">
    <location>
        <begin position="76"/>
        <end position="85"/>
    </location>
</feature>
<proteinExistence type="predicted"/>
<dbReference type="EMBL" id="HAEE01004184">
    <property type="protein sequence ID" value="SBR24204.1"/>
    <property type="molecule type" value="Transcribed_RNA"/>
</dbReference>
<reference evidence="2" key="1">
    <citation type="submission" date="2016-05" db="EMBL/GenBank/DDBJ databases">
        <authorList>
            <person name="Lavstsen T."/>
            <person name="Jespersen J.S."/>
        </authorList>
    </citation>
    <scope>NUCLEOTIDE SEQUENCE</scope>
    <source>
        <tissue evidence="2">Brain</tissue>
    </source>
</reference>
<feature type="non-terminal residue" evidence="2">
    <location>
        <position position="1"/>
    </location>
</feature>
<gene>
    <name evidence="2" type="primary">PEX5L</name>
</gene>
<organism evidence="2">
    <name type="scientific">Nothobranchius kuhntae</name>
    <name type="common">Beira killifish</name>
    <dbReference type="NCBI Taxonomy" id="321403"/>
    <lineage>
        <taxon>Eukaryota</taxon>
        <taxon>Metazoa</taxon>
        <taxon>Chordata</taxon>
        <taxon>Craniata</taxon>
        <taxon>Vertebrata</taxon>
        <taxon>Euteleostomi</taxon>
        <taxon>Actinopterygii</taxon>
        <taxon>Neopterygii</taxon>
        <taxon>Teleostei</taxon>
        <taxon>Neoteleostei</taxon>
        <taxon>Acanthomorphata</taxon>
        <taxon>Ovalentaria</taxon>
        <taxon>Atherinomorphae</taxon>
        <taxon>Cyprinodontiformes</taxon>
        <taxon>Nothobranchiidae</taxon>
        <taxon>Nothobranchius</taxon>
    </lineage>
</organism>
<evidence type="ECO:0000256" key="1">
    <source>
        <dbReference type="SAM" id="MobiDB-lite"/>
    </source>
</evidence>
<feature type="compositionally biased region" description="Polar residues" evidence="1">
    <location>
        <begin position="86"/>
        <end position="98"/>
    </location>
</feature>
<feature type="non-terminal residue" evidence="2">
    <location>
        <position position="98"/>
    </location>
</feature>
<reference evidence="2" key="2">
    <citation type="submission" date="2016-06" db="EMBL/GenBank/DDBJ databases">
        <title>The genome of a short-lived fish provides insights into sex chromosome evolution and the genetic control of aging.</title>
        <authorList>
            <person name="Reichwald K."/>
            <person name="Felder M."/>
            <person name="Petzold A."/>
            <person name="Koch P."/>
            <person name="Groth M."/>
            <person name="Platzer M."/>
        </authorList>
    </citation>
    <scope>NUCLEOTIDE SEQUENCE</scope>
    <source>
        <tissue evidence="2">Brain</tissue>
    </source>
</reference>
<feature type="region of interest" description="Disordered" evidence="1">
    <location>
        <begin position="75"/>
        <end position="98"/>
    </location>
</feature>
<accession>A0A1A8JXU6</accession>
<dbReference type="AlphaFoldDB" id="A0A1A8JXU6"/>